<dbReference type="GO" id="GO:0022857">
    <property type="term" value="F:transmembrane transporter activity"/>
    <property type="evidence" value="ECO:0007669"/>
    <property type="project" value="TreeGrafter"/>
</dbReference>
<dbReference type="GO" id="GO:0005886">
    <property type="term" value="C:plasma membrane"/>
    <property type="evidence" value="ECO:0007669"/>
    <property type="project" value="UniProtKB-SubCell"/>
</dbReference>
<dbReference type="AlphaFoldDB" id="A0A3B7MPU1"/>
<organism evidence="9 10">
    <name type="scientific">Paraflavitalea soli</name>
    <dbReference type="NCBI Taxonomy" id="2315862"/>
    <lineage>
        <taxon>Bacteria</taxon>
        <taxon>Pseudomonadati</taxon>
        <taxon>Bacteroidota</taxon>
        <taxon>Chitinophagia</taxon>
        <taxon>Chitinophagales</taxon>
        <taxon>Chitinophagaceae</taxon>
        <taxon>Paraflavitalea</taxon>
    </lineage>
</organism>
<proteinExistence type="predicted"/>
<sequence>MFRNYLKIALRSILRHKAYSIINISGLAIGMASSILILLWVQHELSYDKWHQRAARIYRINSAAGDFKTAVTAAGMTEGFQSAMPAIRNTVRLVGPRHSLFSVGDRKFEENKVFYADSSFLDMFSFRLVKGDAKTALQRPDGMLITEEMAARYFGKEDPIGKVVRKSNNRDVVVTGVLANIPSNSHLQFDFMLPMSSPEQRRELTDNPWDNFTFYSYIQLDEHFAATPAALADLAGQMNKVFKQHNTGIKIDFTLQPLTRIHLHSNLQIDLAGGGNVQYVNIFFIVAIFIMVVACINFMNLATARSARRAKEVGLRKVVGAVRRQLIMQFLGEALLISFFSLLVALLVVWLVLPSFNELAGKTLIVNLWDGKLLLTLLGIAVATGLISGSYPALFLSGFRPVKVLKGNLRGLSGNRLFRNTLVVVQFVVSIVLLIGTIVIYNQLRYIKNRNLGYEKENLLCMPMKGELWNKKQALYDALAKDPATDQFTVTSDLPTNTTSGTINVDWPGKDPRLQIVFPSLDVSESYFDIFHMKLLGGRAFSKSFNDSSNYILNETAARTMGMTAASAIGQQITFQDTKGTIVGVVADFNFKPIQRTIEPLVMRLNRWGGIVVVRTKPGATEATIKSLGKISQALEPAYPFAYNFLDQDLANQYKGEQQMGSIFNLFALLAVFISCLGLYGLSAYMAEQRTKEIGVRKVLGASLFNIVRLLSGDFTRLIVIAMVIAIPLARWAVNQWLTSFAYHIQVGWGVFVLAPLAALVIAWITVSYESIKVGVANPVKSLRSE</sequence>
<dbReference type="Proteomes" id="UP000263900">
    <property type="component" value="Chromosome"/>
</dbReference>
<evidence type="ECO:0000256" key="4">
    <source>
        <dbReference type="ARBA" id="ARBA00022989"/>
    </source>
</evidence>
<keyword evidence="5 6" id="KW-0472">Membrane</keyword>
<dbReference type="OrthoDB" id="5933722at2"/>
<feature type="domain" description="ABC3 transporter permease C-terminal" evidence="7">
    <location>
        <begin position="666"/>
        <end position="773"/>
    </location>
</feature>
<dbReference type="EMBL" id="CP032157">
    <property type="protein sequence ID" value="AXY76168.1"/>
    <property type="molecule type" value="Genomic_DNA"/>
</dbReference>
<feature type="transmembrane region" description="Helical" evidence="6">
    <location>
        <begin position="330"/>
        <end position="353"/>
    </location>
</feature>
<feature type="transmembrane region" description="Helical" evidence="6">
    <location>
        <begin position="746"/>
        <end position="767"/>
    </location>
</feature>
<dbReference type="InterPro" id="IPR025857">
    <property type="entry name" value="MacB_PCD"/>
</dbReference>
<keyword evidence="3 6" id="KW-0812">Transmembrane</keyword>
<evidence type="ECO:0000256" key="2">
    <source>
        <dbReference type="ARBA" id="ARBA00022475"/>
    </source>
</evidence>
<dbReference type="Pfam" id="PF02687">
    <property type="entry name" value="FtsX"/>
    <property type="match status" value="2"/>
</dbReference>
<keyword evidence="4 6" id="KW-1133">Transmembrane helix</keyword>
<feature type="domain" description="MacB-like periplasmic core" evidence="8">
    <location>
        <begin position="20"/>
        <end position="222"/>
    </location>
</feature>
<evidence type="ECO:0000256" key="6">
    <source>
        <dbReference type="SAM" id="Phobius"/>
    </source>
</evidence>
<feature type="domain" description="MacB-like periplasmic core" evidence="8">
    <location>
        <begin position="430"/>
        <end position="625"/>
    </location>
</feature>
<dbReference type="InterPro" id="IPR050250">
    <property type="entry name" value="Macrolide_Exporter_MacB"/>
</dbReference>
<evidence type="ECO:0000256" key="1">
    <source>
        <dbReference type="ARBA" id="ARBA00004651"/>
    </source>
</evidence>
<feature type="transmembrane region" description="Helical" evidence="6">
    <location>
        <begin position="417"/>
        <end position="441"/>
    </location>
</feature>
<dbReference type="InterPro" id="IPR003838">
    <property type="entry name" value="ABC3_permease_C"/>
</dbReference>
<feature type="transmembrane region" description="Helical" evidence="6">
    <location>
        <begin position="663"/>
        <end position="682"/>
    </location>
</feature>
<accession>A0A3B7MPU1</accession>
<evidence type="ECO:0000313" key="10">
    <source>
        <dbReference type="Proteomes" id="UP000263900"/>
    </source>
</evidence>
<gene>
    <name evidence="9" type="ORF">D3H65_20205</name>
</gene>
<reference evidence="9 10" key="1">
    <citation type="submission" date="2018-09" db="EMBL/GenBank/DDBJ databases">
        <title>Genome sequencing of strain 6GH32-13.</title>
        <authorList>
            <person name="Weon H.-Y."/>
            <person name="Heo J."/>
            <person name="Kwon S.-W."/>
        </authorList>
    </citation>
    <scope>NUCLEOTIDE SEQUENCE [LARGE SCALE GENOMIC DNA]</scope>
    <source>
        <strain evidence="9 10">5GH32-13</strain>
    </source>
</reference>
<evidence type="ECO:0000256" key="5">
    <source>
        <dbReference type="ARBA" id="ARBA00023136"/>
    </source>
</evidence>
<dbReference type="RefSeq" id="WP_119052047.1">
    <property type="nucleotide sequence ID" value="NZ_CP032157.1"/>
</dbReference>
<evidence type="ECO:0000256" key="3">
    <source>
        <dbReference type="ARBA" id="ARBA00022692"/>
    </source>
</evidence>
<feature type="transmembrane region" description="Helical" evidence="6">
    <location>
        <begin position="279"/>
        <end position="301"/>
    </location>
</feature>
<name>A0A3B7MPU1_9BACT</name>
<feature type="domain" description="ABC3 transporter permease C-terminal" evidence="7">
    <location>
        <begin position="285"/>
        <end position="397"/>
    </location>
</feature>
<dbReference type="Pfam" id="PF12704">
    <property type="entry name" value="MacB_PCD"/>
    <property type="match status" value="2"/>
</dbReference>
<keyword evidence="10" id="KW-1185">Reference proteome</keyword>
<evidence type="ECO:0000313" key="9">
    <source>
        <dbReference type="EMBL" id="AXY76168.1"/>
    </source>
</evidence>
<comment type="subcellular location">
    <subcellularLocation>
        <location evidence="1">Cell membrane</location>
        <topology evidence="1">Multi-pass membrane protein</topology>
    </subcellularLocation>
</comment>
<feature type="transmembrane region" description="Helical" evidence="6">
    <location>
        <begin position="21"/>
        <end position="41"/>
    </location>
</feature>
<dbReference type="PANTHER" id="PTHR30572:SF18">
    <property type="entry name" value="ABC-TYPE MACROLIDE FAMILY EXPORT SYSTEM PERMEASE COMPONENT 2"/>
    <property type="match status" value="1"/>
</dbReference>
<keyword evidence="2" id="KW-1003">Cell membrane</keyword>
<evidence type="ECO:0000259" key="8">
    <source>
        <dbReference type="Pfam" id="PF12704"/>
    </source>
</evidence>
<dbReference type="PANTHER" id="PTHR30572">
    <property type="entry name" value="MEMBRANE COMPONENT OF TRANSPORTER-RELATED"/>
    <property type="match status" value="1"/>
</dbReference>
<evidence type="ECO:0000259" key="7">
    <source>
        <dbReference type="Pfam" id="PF02687"/>
    </source>
</evidence>
<feature type="transmembrane region" description="Helical" evidence="6">
    <location>
        <begin position="715"/>
        <end position="734"/>
    </location>
</feature>
<dbReference type="KEGG" id="pseg:D3H65_20205"/>
<feature type="transmembrane region" description="Helical" evidence="6">
    <location>
        <begin position="373"/>
        <end position="396"/>
    </location>
</feature>
<protein>
    <submittedName>
        <fullName evidence="9">ABC transporter permease</fullName>
    </submittedName>
</protein>